<organism evidence="8 9">
    <name type="scientific">Patella caerulea</name>
    <name type="common">Rayed Mediterranean limpet</name>
    <dbReference type="NCBI Taxonomy" id="87958"/>
    <lineage>
        <taxon>Eukaryota</taxon>
        <taxon>Metazoa</taxon>
        <taxon>Spiralia</taxon>
        <taxon>Lophotrochozoa</taxon>
        <taxon>Mollusca</taxon>
        <taxon>Gastropoda</taxon>
        <taxon>Patellogastropoda</taxon>
        <taxon>Patelloidea</taxon>
        <taxon>Patellidae</taxon>
        <taxon>Patella</taxon>
    </lineage>
</organism>
<keyword evidence="2 6" id="KW-0812">Transmembrane</keyword>
<feature type="transmembrane region" description="Helical" evidence="6">
    <location>
        <begin position="95"/>
        <end position="114"/>
    </location>
</feature>
<name>A0AAN8Q2Z0_PATCE</name>
<evidence type="ECO:0000256" key="1">
    <source>
        <dbReference type="ARBA" id="ARBA00004141"/>
    </source>
</evidence>
<evidence type="ECO:0000256" key="6">
    <source>
        <dbReference type="SAM" id="Phobius"/>
    </source>
</evidence>
<evidence type="ECO:0000256" key="2">
    <source>
        <dbReference type="ARBA" id="ARBA00022692"/>
    </source>
</evidence>
<dbReference type="InterPro" id="IPR036259">
    <property type="entry name" value="MFS_trans_sf"/>
</dbReference>
<evidence type="ECO:0000256" key="3">
    <source>
        <dbReference type="ARBA" id="ARBA00022989"/>
    </source>
</evidence>
<comment type="subcellular location">
    <subcellularLocation>
        <location evidence="1">Membrane</location>
        <topology evidence="1">Multi-pass membrane protein</topology>
    </subcellularLocation>
</comment>
<feature type="transmembrane region" description="Helical" evidence="6">
    <location>
        <begin position="354"/>
        <end position="376"/>
    </location>
</feature>
<dbReference type="PROSITE" id="PS50850">
    <property type="entry name" value="MFS"/>
    <property type="match status" value="1"/>
</dbReference>
<evidence type="ECO:0000313" key="8">
    <source>
        <dbReference type="EMBL" id="KAK6195567.1"/>
    </source>
</evidence>
<feature type="transmembrane region" description="Helical" evidence="6">
    <location>
        <begin position="120"/>
        <end position="139"/>
    </location>
</feature>
<feature type="transmembrane region" description="Helical" evidence="6">
    <location>
        <begin position="177"/>
        <end position="196"/>
    </location>
</feature>
<dbReference type="Proteomes" id="UP001347796">
    <property type="component" value="Unassembled WGS sequence"/>
</dbReference>
<feature type="transmembrane region" description="Helical" evidence="6">
    <location>
        <begin position="388"/>
        <end position="409"/>
    </location>
</feature>
<evidence type="ECO:0000256" key="4">
    <source>
        <dbReference type="ARBA" id="ARBA00023136"/>
    </source>
</evidence>
<feature type="transmembrane region" description="Helical" evidence="6">
    <location>
        <begin position="324"/>
        <end position="342"/>
    </location>
</feature>
<proteinExistence type="predicted"/>
<keyword evidence="4 6" id="KW-0472">Membrane</keyword>
<comment type="caution">
    <text evidence="8">The sequence shown here is derived from an EMBL/GenBank/DDBJ whole genome shotgun (WGS) entry which is preliminary data.</text>
</comment>
<feature type="region of interest" description="Disordered" evidence="5">
    <location>
        <begin position="468"/>
        <end position="490"/>
    </location>
</feature>
<dbReference type="GO" id="GO:0016020">
    <property type="term" value="C:membrane"/>
    <property type="evidence" value="ECO:0007669"/>
    <property type="project" value="UniProtKB-SubCell"/>
</dbReference>
<dbReference type="AlphaFoldDB" id="A0AAN8Q2Z0"/>
<accession>A0AAN8Q2Z0</accession>
<dbReference type="Pfam" id="PF00083">
    <property type="entry name" value="Sugar_tr"/>
    <property type="match status" value="1"/>
</dbReference>
<keyword evidence="9" id="KW-1185">Reference proteome</keyword>
<dbReference type="Gene3D" id="1.20.1250.20">
    <property type="entry name" value="MFS general substrate transporter like domains"/>
    <property type="match status" value="1"/>
</dbReference>
<feature type="transmembrane region" description="Helical" evidence="6">
    <location>
        <begin position="295"/>
        <end position="317"/>
    </location>
</feature>
<dbReference type="PANTHER" id="PTHR24064">
    <property type="entry name" value="SOLUTE CARRIER FAMILY 22 MEMBER"/>
    <property type="match status" value="1"/>
</dbReference>
<dbReference type="SUPFAM" id="SSF103473">
    <property type="entry name" value="MFS general substrate transporter"/>
    <property type="match status" value="1"/>
</dbReference>
<reference evidence="8 9" key="1">
    <citation type="submission" date="2024-01" db="EMBL/GenBank/DDBJ databases">
        <title>The genome of the rayed Mediterranean limpet Patella caerulea (Linnaeus, 1758).</title>
        <authorList>
            <person name="Anh-Thu Weber A."/>
            <person name="Halstead-Nussloch G."/>
        </authorList>
    </citation>
    <scope>NUCLEOTIDE SEQUENCE [LARGE SCALE GENOMIC DNA]</scope>
    <source>
        <strain evidence="8">AATW-2023a</strain>
        <tissue evidence="8">Whole specimen</tissue>
    </source>
</reference>
<feature type="transmembrane region" description="Helical" evidence="6">
    <location>
        <begin position="415"/>
        <end position="435"/>
    </location>
</feature>
<feature type="transmembrane region" description="Helical" evidence="6">
    <location>
        <begin position="151"/>
        <end position="171"/>
    </location>
</feature>
<protein>
    <recommendedName>
        <fullName evidence="7">Major facilitator superfamily (MFS) profile domain-containing protein</fullName>
    </recommendedName>
</protein>
<dbReference type="EMBL" id="JAZGQO010000001">
    <property type="protein sequence ID" value="KAK6195567.1"/>
    <property type="molecule type" value="Genomic_DNA"/>
</dbReference>
<evidence type="ECO:0000256" key="5">
    <source>
        <dbReference type="SAM" id="MobiDB-lite"/>
    </source>
</evidence>
<dbReference type="InterPro" id="IPR005828">
    <property type="entry name" value="MFS_sugar_transport-like"/>
</dbReference>
<feature type="transmembrane region" description="Helical" evidence="6">
    <location>
        <begin position="268"/>
        <end position="289"/>
    </location>
</feature>
<feature type="domain" description="Major facilitator superfamily (MFS) profile" evidence="7">
    <location>
        <begin position="1"/>
        <end position="440"/>
    </location>
</feature>
<evidence type="ECO:0000313" key="9">
    <source>
        <dbReference type="Proteomes" id="UP001347796"/>
    </source>
</evidence>
<keyword evidence="3 6" id="KW-1133">Transmembrane helix</keyword>
<gene>
    <name evidence="8" type="ORF">SNE40_000971</name>
</gene>
<dbReference type="InterPro" id="IPR020846">
    <property type="entry name" value="MFS_dom"/>
</dbReference>
<sequence>MAYGGMVPDWWCIPKDEVIMDATMNSSSIYYQTCNTTSDCSRIYESYTRTVISKFDLVCENSWIKPTVTSVQMGGVLVGAIIGGQSGDMFGRKKTIYTAILLHSIFNLIVAFSVNWQMFAAFRFLIGGSIGGYLVLWTFPLEFIGLKRRALVSCLPFWTTGAVFLALASYLIHDWKILHICIGVLSFPFVLGWFVVPESLRWLATKDRIIEGREVLEKIARFNGTAVPENAEYILRKVAQIERVNNEGGKKYTYIDIYRGWTMFKTSFCLQFIWCTCSAVYYGLSFGISNFSGNFYFNFFLINFIEILTVFPELFLLGKIGRRYTCAFLLFTAVTACIITLIVQEVYNVSKSSIITGLSLTAQILINAAWVALTLLTGESYPTVIRYVGFGGCSMMARIGGMVAPFIFNLSSNRMVPYIIMGVMITVSGICALMLNETKDSALQDLIVDIDGNKKRLKSAEDIKRSRKGETNPNVFTEDFDNNETECTRM</sequence>
<dbReference type="GO" id="GO:0022857">
    <property type="term" value="F:transmembrane transporter activity"/>
    <property type="evidence" value="ECO:0007669"/>
    <property type="project" value="InterPro"/>
</dbReference>
<evidence type="ECO:0000259" key="7">
    <source>
        <dbReference type="PROSITE" id="PS50850"/>
    </source>
</evidence>